<reference evidence="1" key="1">
    <citation type="submission" date="2019-03" db="EMBL/GenBank/DDBJ databases">
        <authorList>
            <person name="Hao L."/>
        </authorList>
    </citation>
    <scope>NUCLEOTIDE SEQUENCE</scope>
</reference>
<evidence type="ECO:0008006" key="2">
    <source>
        <dbReference type="Google" id="ProtNLM"/>
    </source>
</evidence>
<name>A0A485M0D9_9ZZZZ</name>
<dbReference type="AlphaFoldDB" id="A0A485M0D9"/>
<accession>A0A485M0D9</accession>
<dbReference type="EMBL" id="CAADRM010000102">
    <property type="protein sequence ID" value="VFU15098.1"/>
    <property type="molecule type" value="Genomic_DNA"/>
</dbReference>
<protein>
    <recommendedName>
        <fullName evidence="2">GspL periplasmic domain-containing protein</fullName>
    </recommendedName>
</protein>
<organism evidence="1">
    <name type="scientific">anaerobic digester metagenome</name>
    <dbReference type="NCBI Taxonomy" id="1263854"/>
    <lineage>
        <taxon>unclassified sequences</taxon>
        <taxon>metagenomes</taxon>
        <taxon>ecological metagenomes</taxon>
    </lineage>
</organism>
<dbReference type="Gene3D" id="3.30.420.40">
    <property type="match status" value="2"/>
</dbReference>
<dbReference type="Gene3D" id="3.30.1490.300">
    <property type="match status" value="1"/>
</dbReference>
<gene>
    <name evidence="1" type="ORF">SCFA_390019</name>
</gene>
<sequence length="447" mass="48387">MPADALGSVIVGMPEREIMHRSLMRPFGDRKKIAQTIAPEVETLLPVLDGKIIVDYVLLGRDEAGLHHIETLSSRHASVQALISGLNEKAGIDPEIVDSPSAALLAGARNIFSLADDTTYLFLHMGWDDTSLAVLKGAEVKYVGAFPYGFGKIAPRLFGSPAVPPQELDEKLKQGIEAGELLDTCVREVLIALSRVDSPGQSYALVPTGYACSITDLAQRFKTSADILPGVPKREEGKDGVAMDEVLARFLPVSLALRGIDRTDGINFRQGDLAYTRKIEWFKGHAGSWGKVAAAFVVLFVLGVGVDLFTSARINGELTRRIQTEFSAVMPAGTPMVDPVRQMEQHLSRITSKNGGPGGKDTPLEIIRDVSAGIPRSIDVLVDNILIDENSIMISGTTKSYENVERIKASLSSLPYVAEVKIVSANVDKLDQRVRLKLVCTRKSSAT</sequence>
<evidence type="ECO:0000313" key="1">
    <source>
        <dbReference type="EMBL" id="VFU15098.1"/>
    </source>
</evidence>
<proteinExistence type="predicted"/>